<evidence type="ECO:0000259" key="7">
    <source>
        <dbReference type="PROSITE" id="PS50983"/>
    </source>
</evidence>
<evidence type="ECO:0000256" key="6">
    <source>
        <dbReference type="SAM" id="SignalP"/>
    </source>
</evidence>
<feature type="signal peptide" evidence="6">
    <location>
        <begin position="1"/>
        <end position="23"/>
    </location>
</feature>
<sequence>MKFPSLALIAGLLPLVLAGPLRAADWPRQIPHAAGTLTLEDAPEIIVSTTPSVTGILLAIGAPVAASAATTPGPLTDDRGFFSQWAAAADAQGVEVLYPNLGFDMEAIIGWWPDLVVASTTGADSILPHLPALQAQGVPTIAVDYAERSWQDLARDLGRATGHEAGAEEAIRDFDRQVAGIAAGIAPHEGRASIVGYKIADTYSIGKPASAQAQLLAALGFEIAGLPERLRAQVTRSSNFDFISRENLGGAITGETVFLLNGTADTVRAFLADPVLANLPAVQKRQVYGLGQSSFRIDYYSGLQTAAAVAAQFAAR</sequence>
<keyword evidence="9" id="KW-1185">Reference proteome</keyword>
<evidence type="ECO:0000256" key="2">
    <source>
        <dbReference type="ARBA" id="ARBA00008814"/>
    </source>
</evidence>
<evidence type="ECO:0000256" key="3">
    <source>
        <dbReference type="ARBA" id="ARBA00022448"/>
    </source>
</evidence>
<gene>
    <name evidence="8" type="primary">fepB</name>
    <name evidence="8" type="ORF">ICN82_10150</name>
</gene>
<evidence type="ECO:0000256" key="1">
    <source>
        <dbReference type="ARBA" id="ARBA00004196"/>
    </source>
</evidence>
<keyword evidence="4" id="KW-0410">Iron transport</keyword>
<dbReference type="RefSeq" id="WP_193182296.1">
    <property type="nucleotide sequence ID" value="NZ_JACVXA010000026.1"/>
</dbReference>
<keyword evidence="4" id="KW-0406">Ion transport</keyword>
<reference evidence="8" key="1">
    <citation type="submission" date="2020-09" db="EMBL/GenBank/DDBJ databases">
        <title>A novel bacterium of genus Mangrovicoccus, isolated from South China Sea.</title>
        <authorList>
            <person name="Huang H."/>
            <person name="Mo K."/>
            <person name="Hu Y."/>
        </authorList>
    </citation>
    <scope>NUCLEOTIDE SEQUENCE</scope>
    <source>
        <strain evidence="8">HB182678</strain>
    </source>
</reference>
<dbReference type="InterPro" id="IPR002491">
    <property type="entry name" value="ABC_transptr_periplasmic_BD"/>
</dbReference>
<accession>A0A8J7CHR5</accession>
<dbReference type="GO" id="GO:1901678">
    <property type="term" value="P:iron coordination entity transport"/>
    <property type="evidence" value="ECO:0007669"/>
    <property type="project" value="UniProtKB-ARBA"/>
</dbReference>
<dbReference type="NCBIfam" id="NF008200">
    <property type="entry name" value="PRK10957.1"/>
    <property type="match status" value="1"/>
</dbReference>
<name>A0A8J7CHR5_9RHOB</name>
<dbReference type="PANTHER" id="PTHR30532:SF24">
    <property type="entry name" value="FERRIC ENTEROBACTIN-BINDING PERIPLASMIC PROTEIN FEPB"/>
    <property type="match status" value="1"/>
</dbReference>
<comment type="similarity">
    <text evidence="2">Belongs to the bacterial solute-binding protein 8 family.</text>
</comment>
<keyword evidence="3" id="KW-0813">Transport</keyword>
<organism evidence="8 9">
    <name type="scientific">Mangrovicoccus algicola</name>
    <dbReference type="NCBI Taxonomy" id="2771008"/>
    <lineage>
        <taxon>Bacteria</taxon>
        <taxon>Pseudomonadati</taxon>
        <taxon>Pseudomonadota</taxon>
        <taxon>Alphaproteobacteria</taxon>
        <taxon>Rhodobacterales</taxon>
        <taxon>Paracoccaceae</taxon>
        <taxon>Mangrovicoccus</taxon>
    </lineage>
</organism>
<dbReference type="Proteomes" id="UP000609121">
    <property type="component" value="Unassembled WGS sequence"/>
</dbReference>
<dbReference type="PROSITE" id="PS50983">
    <property type="entry name" value="FE_B12_PBP"/>
    <property type="match status" value="1"/>
</dbReference>
<feature type="domain" description="Fe/B12 periplasmic-binding" evidence="7">
    <location>
        <begin position="45"/>
        <end position="316"/>
    </location>
</feature>
<dbReference type="EMBL" id="JACVXA010000026">
    <property type="protein sequence ID" value="MBE3638565.1"/>
    <property type="molecule type" value="Genomic_DNA"/>
</dbReference>
<dbReference type="AlphaFoldDB" id="A0A8J7CHR5"/>
<keyword evidence="5 6" id="KW-0732">Signal</keyword>
<evidence type="ECO:0000313" key="8">
    <source>
        <dbReference type="EMBL" id="MBE3638565.1"/>
    </source>
</evidence>
<comment type="caution">
    <text evidence="8">The sequence shown here is derived from an EMBL/GenBank/DDBJ whole genome shotgun (WGS) entry which is preliminary data.</text>
</comment>
<dbReference type="Gene3D" id="3.40.50.1980">
    <property type="entry name" value="Nitrogenase molybdenum iron protein domain"/>
    <property type="match status" value="2"/>
</dbReference>
<evidence type="ECO:0000256" key="4">
    <source>
        <dbReference type="ARBA" id="ARBA00022496"/>
    </source>
</evidence>
<dbReference type="SUPFAM" id="SSF53807">
    <property type="entry name" value="Helical backbone' metal receptor"/>
    <property type="match status" value="1"/>
</dbReference>
<comment type="subcellular location">
    <subcellularLocation>
        <location evidence="1">Cell envelope</location>
    </subcellularLocation>
</comment>
<proteinExistence type="inferred from homology"/>
<evidence type="ECO:0000313" key="9">
    <source>
        <dbReference type="Proteomes" id="UP000609121"/>
    </source>
</evidence>
<feature type="chain" id="PRO_5035170094" evidence="6">
    <location>
        <begin position="24"/>
        <end position="316"/>
    </location>
</feature>
<dbReference type="PANTHER" id="PTHR30532">
    <property type="entry name" value="IRON III DICITRATE-BINDING PERIPLASMIC PROTEIN"/>
    <property type="match status" value="1"/>
</dbReference>
<dbReference type="InterPro" id="IPR051313">
    <property type="entry name" value="Bact_iron-sidero_bind"/>
</dbReference>
<dbReference type="GO" id="GO:0030288">
    <property type="term" value="C:outer membrane-bounded periplasmic space"/>
    <property type="evidence" value="ECO:0007669"/>
    <property type="project" value="TreeGrafter"/>
</dbReference>
<protein>
    <submittedName>
        <fullName evidence="8">Fe2+-enterobactin ABC transporter substrate-binding protein</fullName>
    </submittedName>
</protein>
<dbReference type="Pfam" id="PF01497">
    <property type="entry name" value="Peripla_BP_2"/>
    <property type="match status" value="1"/>
</dbReference>
<evidence type="ECO:0000256" key="5">
    <source>
        <dbReference type="ARBA" id="ARBA00022729"/>
    </source>
</evidence>
<keyword evidence="4" id="KW-0408">Iron</keyword>